<reference evidence="3" key="1">
    <citation type="submission" date="2020-01" db="EMBL/GenBank/DDBJ databases">
        <authorList>
            <consortium name="DOE Joint Genome Institute"/>
            <person name="Haridas S."/>
            <person name="Albert R."/>
            <person name="Binder M."/>
            <person name="Bloem J."/>
            <person name="Labutti K."/>
            <person name="Salamov A."/>
            <person name="Andreopoulos B."/>
            <person name="Baker S.E."/>
            <person name="Barry K."/>
            <person name="Bills G."/>
            <person name="Bluhm B.H."/>
            <person name="Cannon C."/>
            <person name="Castanera R."/>
            <person name="Culley D.E."/>
            <person name="Daum C."/>
            <person name="Ezra D."/>
            <person name="Gonzalez J.B."/>
            <person name="Henrissat B."/>
            <person name="Kuo A."/>
            <person name="Liang C."/>
            <person name="Lipzen A."/>
            <person name="Lutzoni F."/>
            <person name="Magnuson J."/>
            <person name="Mondo S."/>
            <person name="Nolan M."/>
            <person name="Ohm R."/>
            <person name="Pangilinan J."/>
            <person name="Park H.-J."/>
            <person name="Ramirez L."/>
            <person name="Alfaro M."/>
            <person name="Sun H."/>
            <person name="Tritt A."/>
            <person name="Yoshinaga Y."/>
            <person name="Zwiers L.-H."/>
            <person name="Turgeon B.G."/>
            <person name="Goodwin S.B."/>
            <person name="Spatafora J.W."/>
            <person name="Crous P.W."/>
            <person name="Grigoriev I.V."/>
        </authorList>
    </citation>
    <scope>NUCLEOTIDE SEQUENCE</scope>
    <source>
        <strain evidence="3">CBS 342.82</strain>
    </source>
</reference>
<dbReference type="AlphaFoldDB" id="A0A6J3M3D3"/>
<keyword evidence="1" id="KW-1133">Transmembrane helix</keyword>
<dbReference type="RefSeq" id="XP_033459444.1">
    <property type="nucleotide sequence ID" value="XM_033603221.1"/>
</dbReference>
<evidence type="ECO:0000313" key="2">
    <source>
        <dbReference type="Proteomes" id="UP000504637"/>
    </source>
</evidence>
<keyword evidence="1" id="KW-0812">Transmembrane</keyword>
<accession>A0A6J3M3D3</accession>
<evidence type="ECO:0000313" key="3">
    <source>
        <dbReference type="RefSeq" id="XP_033459444.1"/>
    </source>
</evidence>
<name>A0A6J3M3D3_9PEZI</name>
<dbReference type="Proteomes" id="UP000504637">
    <property type="component" value="Unplaced"/>
</dbReference>
<reference evidence="3" key="2">
    <citation type="submission" date="2020-04" db="EMBL/GenBank/DDBJ databases">
        <authorList>
            <consortium name="NCBI Genome Project"/>
        </authorList>
    </citation>
    <scope>NUCLEOTIDE SEQUENCE</scope>
    <source>
        <strain evidence="3">CBS 342.82</strain>
    </source>
</reference>
<protein>
    <submittedName>
        <fullName evidence="3">Uncharacterized protein</fullName>
    </submittedName>
</protein>
<dbReference type="GeneID" id="54361021"/>
<organism evidence="3">
    <name type="scientific">Dissoconium aciculare CBS 342.82</name>
    <dbReference type="NCBI Taxonomy" id="1314786"/>
    <lineage>
        <taxon>Eukaryota</taxon>
        <taxon>Fungi</taxon>
        <taxon>Dikarya</taxon>
        <taxon>Ascomycota</taxon>
        <taxon>Pezizomycotina</taxon>
        <taxon>Dothideomycetes</taxon>
        <taxon>Dothideomycetidae</taxon>
        <taxon>Mycosphaerellales</taxon>
        <taxon>Dissoconiaceae</taxon>
        <taxon>Dissoconium</taxon>
    </lineage>
</organism>
<feature type="transmembrane region" description="Helical" evidence="1">
    <location>
        <begin position="342"/>
        <end position="365"/>
    </location>
</feature>
<sequence length="426" mass="47539">MADIPSNSPQPHAGGLLLLSVDHSPHSSWGGRIVLIGSVNEDCRMPLTCLTQNPMSAAAPQAIRGQEMWSTYVKTMVFSTPPVRGWFGLRPTRYAETMPMLRHECAQRGECCGSEYSCRPGISIMLSNWVMTNLGMPCPAITIHGLTLLGYRWLLRDQRFHAGGGDDDKPWRQVWCAALELWRMLPAWKVEGWGKDGDRSHYCTECTSGAEDVPLEDWRRRPNLFCAANSQQPAASRCPRWVQVSPTPADLTPLALPSAFIFRTHFFPSFQLGINAGKIFVYLGTITTTTTTTPAPQYPWTVSHHTLYNRAHEYRTGPRRFAVGRRARWEWRIYCGHDHDDVLSLLIITAIDVVFVIVAIAFFTFSRSFITTTTTITIVSSVFHSLTPAFAACCPSCMLPPIASLVGSAQTIFSRPASSIITNLYH</sequence>
<evidence type="ECO:0000256" key="1">
    <source>
        <dbReference type="SAM" id="Phobius"/>
    </source>
</evidence>
<reference evidence="3" key="3">
    <citation type="submission" date="2025-08" db="UniProtKB">
        <authorList>
            <consortium name="RefSeq"/>
        </authorList>
    </citation>
    <scope>IDENTIFICATION</scope>
    <source>
        <strain evidence="3">CBS 342.82</strain>
    </source>
</reference>
<keyword evidence="1" id="KW-0472">Membrane</keyword>
<gene>
    <name evidence="3" type="ORF">K489DRAFT_371251</name>
</gene>
<keyword evidence="2" id="KW-1185">Reference proteome</keyword>
<proteinExistence type="predicted"/>